<protein>
    <submittedName>
        <fullName evidence="1">GroES-like protein</fullName>
    </submittedName>
</protein>
<reference evidence="1" key="2">
    <citation type="journal article" date="2022" name="New Phytol.">
        <title>Evolutionary transition to the ectomycorrhizal habit in the genomes of a hyperdiverse lineage of mushroom-forming fungi.</title>
        <authorList>
            <person name="Looney B."/>
            <person name="Miyauchi S."/>
            <person name="Morin E."/>
            <person name="Drula E."/>
            <person name="Courty P.E."/>
            <person name="Kohler A."/>
            <person name="Kuo A."/>
            <person name="LaButti K."/>
            <person name="Pangilinan J."/>
            <person name="Lipzen A."/>
            <person name="Riley R."/>
            <person name="Andreopoulos W."/>
            <person name="He G."/>
            <person name="Johnson J."/>
            <person name="Nolan M."/>
            <person name="Tritt A."/>
            <person name="Barry K.W."/>
            <person name="Grigoriev I.V."/>
            <person name="Nagy L.G."/>
            <person name="Hibbett D."/>
            <person name="Henrissat B."/>
            <person name="Matheny P.B."/>
            <person name="Labbe J."/>
            <person name="Martin F.M."/>
        </authorList>
    </citation>
    <scope>NUCLEOTIDE SEQUENCE</scope>
    <source>
        <strain evidence="1">FP105234-sp</strain>
    </source>
</reference>
<proteinExistence type="predicted"/>
<organism evidence="1 2">
    <name type="scientific">Auriscalpium vulgare</name>
    <dbReference type="NCBI Taxonomy" id="40419"/>
    <lineage>
        <taxon>Eukaryota</taxon>
        <taxon>Fungi</taxon>
        <taxon>Dikarya</taxon>
        <taxon>Basidiomycota</taxon>
        <taxon>Agaricomycotina</taxon>
        <taxon>Agaricomycetes</taxon>
        <taxon>Russulales</taxon>
        <taxon>Auriscalpiaceae</taxon>
        <taxon>Auriscalpium</taxon>
    </lineage>
</organism>
<accession>A0ACB8RGJ9</accession>
<reference evidence="1" key="1">
    <citation type="submission" date="2021-02" db="EMBL/GenBank/DDBJ databases">
        <authorList>
            <consortium name="DOE Joint Genome Institute"/>
            <person name="Ahrendt S."/>
            <person name="Looney B.P."/>
            <person name="Miyauchi S."/>
            <person name="Morin E."/>
            <person name="Drula E."/>
            <person name="Courty P.E."/>
            <person name="Chicoki N."/>
            <person name="Fauchery L."/>
            <person name="Kohler A."/>
            <person name="Kuo A."/>
            <person name="Labutti K."/>
            <person name="Pangilinan J."/>
            <person name="Lipzen A."/>
            <person name="Riley R."/>
            <person name="Andreopoulos W."/>
            <person name="He G."/>
            <person name="Johnson J."/>
            <person name="Barry K.W."/>
            <person name="Grigoriev I.V."/>
            <person name="Nagy L."/>
            <person name="Hibbett D."/>
            <person name="Henrissat B."/>
            <person name="Matheny P.B."/>
            <person name="Labbe J."/>
            <person name="Martin F."/>
        </authorList>
    </citation>
    <scope>NUCLEOTIDE SEQUENCE</scope>
    <source>
        <strain evidence="1">FP105234-sp</strain>
    </source>
</reference>
<sequence length="351" mass="36218">MAHLKQKAAVVGTDGGVTLGEVDVQKPGPGEILVKIVAAAQNPIDLKLIHANQTGSVLGCDFAGVVEEIGPAVPEGLRTIGERVAGFVLGDVSGPSGAFTEYVVATADLVIHIPDDWSFEEGAQLGIVAYTTCQVLYQTHSFPTPLDEPLPASTAPTLLVTGGASSVGLYVIQFAALAGLRVITTARPASFDLVKAYGADAVVDYTAPDAPAQIRALVGGPLLHIVDCIGEYGTPELVAAVVADAGTLVATTVPYATPLKSAGTTVTFALSFHLLGKPIQFPFPGPRDEALAELGKKYTKLIEAVVATGKIKPNPVLVIPSGLAGVSEGFKYAAEGKVRGQKVTYRIAETP</sequence>
<gene>
    <name evidence="1" type="ORF">FA95DRAFT_1524685</name>
</gene>
<evidence type="ECO:0000313" key="2">
    <source>
        <dbReference type="Proteomes" id="UP000814033"/>
    </source>
</evidence>
<evidence type="ECO:0000313" key="1">
    <source>
        <dbReference type="EMBL" id="KAI0043032.1"/>
    </source>
</evidence>
<comment type="caution">
    <text evidence="1">The sequence shown here is derived from an EMBL/GenBank/DDBJ whole genome shotgun (WGS) entry which is preliminary data.</text>
</comment>
<dbReference type="EMBL" id="MU276036">
    <property type="protein sequence ID" value="KAI0043032.1"/>
    <property type="molecule type" value="Genomic_DNA"/>
</dbReference>
<dbReference type="Proteomes" id="UP000814033">
    <property type="component" value="Unassembled WGS sequence"/>
</dbReference>
<keyword evidence="2" id="KW-1185">Reference proteome</keyword>
<name>A0ACB8RGJ9_9AGAM</name>